<evidence type="ECO:0000313" key="3">
    <source>
        <dbReference type="Proteomes" id="UP000734823"/>
    </source>
</evidence>
<keyword evidence="1" id="KW-0732">Signal</keyword>
<protein>
    <submittedName>
        <fullName evidence="2">Uncharacterized protein</fullName>
    </submittedName>
</protein>
<name>A0ABR7L6J8_9PSEU</name>
<sequence length="169" mass="17356">MNRHLVRLVASVATVSVLSMAGAGMASATQPTSASAEASNSAPAAQLQKLHDQIDAAYKAGDPKALLSSVTELRPVLAQVRDIARSNNTLHVVEEADDKSAQIQEKLKQNPQMLPGLPSPIALVTDLVSTLLTLVLSLVAGLLGGLPLPVPVPVPPVPVPVPPIPAPTG</sequence>
<evidence type="ECO:0000313" key="2">
    <source>
        <dbReference type="EMBL" id="MBC6447937.1"/>
    </source>
</evidence>
<dbReference type="EMBL" id="JABVED010000006">
    <property type="protein sequence ID" value="MBC6447937.1"/>
    <property type="molecule type" value="Genomic_DNA"/>
</dbReference>
<gene>
    <name evidence="2" type="ORF">GPZ80_12230</name>
</gene>
<comment type="caution">
    <text evidence="2">The sequence shown here is derived from an EMBL/GenBank/DDBJ whole genome shotgun (WGS) entry which is preliminary data.</text>
</comment>
<reference evidence="2 3" key="1">
    <citation type="submission" date="2020-06" db="EMBL/GenBank/DDBJ databases">
        <title>Actinokineospora xiongansis sp. nov., isolated from soil of Baiyangdian.</title>
        <authorList>
            <person name="Zhang X."/>
        </authorList>
    </citation>
    <scope>NUCLEOTIDE SEQUENCE [LARGE SCALE GENOMIC DNA]</scope>
    <source>
        <strain evidence="2 3">HBU206404</strain>
    </source>
</reference>
<feature type="signal peptide" evidence="1">
    <location>
        <begin position="1"/>
        <end position="28"/>
    </location>
</feature>
<dbReference type="RefSeq" id="WP_187220450.1">
    <property type="nucleotide sequence ID" value="NZ_JABVED010000006.1"/>
</dbReference>
<keyword evidence="3" id="KW-1185">Reference proteome</keyword>
<dbReference type="Proteomes" id="UP000734823">
    <property type="component" value="Unassembled WGS sequence"/>
</dbReference>
<proteinExistence type="predicted"/>
<feature type="chain" id="PRO_5046934255" evidence="1">
    <location>
        <begin position="29"/>
        <end position="169"/>
    </location>
</feature>
<accession>A0ABR7L6J8</accession>
<organism evidence="2 3">
    <name type="scientific">Actinokineospora xionganensis</name>
    <dbReference type="NCBI Taxonomy" id="2684470"/>
    <lineage>
        <taxon>Bacteria</taxon>
        <taxon>Bacillati</taxon>
        <taxon>Actinomycetota</taxon>
        <taxon>Actinomycetes</taxon>
        <taxon>Pseudonocardiales</taxon>
        <taxon>Pseudonocardiaceae</taxon>
        <taxon>Actinokineospora</taxon>
    </lineage>
</organism>
<evidence type="ECO:0000256" key="1">
    <source>
        <dbReference type="SAM" id="SignalP"/>
    </source>
</evidence>